<evidence type="ECO:0000313" key="2">
    <source>
        <dbReference type="Proteomes" id="UP000789570"/>
    </source>
</evidence>
<sequence length="42" mass="4809">EIDTKALAYAQRHEGRCLDKVSPNSHPKFLEGLHLDSYKLDL</sequence>
<dbReference type="EMBL" id="CAJVPQ010002429">
    <property type="protein sequence ID" value="CAG8596843.1"/>
    <property type="molecule type" value="Genomic_DNA"/>
</dbReference>
<comment type="caution">
    <text evidence="1">The sequence shown here is derived from an EMBL/GenBank/DDBJ whole genome shotgun (WGS) entry which is preliminary data.</text>
</comment>
<organism evidence="1 2">
    <name type="scientific">Funneliformis caledonium</name>
    <dbReference type="NCBI Taxonomy" id="1117310"/>
    <lineage>
        <taxon>Eukaryota</taxon>
        <taxon>Fungi</taxon>
        <taxon>Fungi incertae sedis</taxon>
        <taxon>Mucoromycota</taxon>
        <taxon>Glomeromycotina</taxon>
        <taxon>Glomeromycetes</taxon>
        <taxon>Glomerales</taxon>
        <taxon>Glomeraceae</taxon>
        <taxon>Funneliformis</taxon>
    </lineage>
</organism>
<proteinExistence type="predicted"/>
<dbReference type="Proteomes" id="UP000789570">
    <property type="component" value="Unassembled WGS sequence"/>
</dbReference>
<gene>
    <name evidence="1" type="ORF">FCALED_LOCUS8389</name>
</gene>
<dbReference type="AlphaFoldDB" id="A0A9N9CAW7"/>
<reference evidence="1" key="1">
    <citation type="submission" date="2021-06" db="EMBL/GenBank/DDBJ databases">
        <authorList>
            <person name="Kallberg Y."/>
            <person name="Tangrot J."/>
            <person name="Rosling A."/>
        </authorList>
    </citation>
    <scope>NUCLEOTIDE SEQUENCE</scope>
    <source>
        <strain evidence="1">UK204</strain>
    </source>
</reference>
<feature type="non-terminal residue" evidence="1">
    <location>
        <position position="42"/>
    </location>
</feature>
<keyword evidence="2" id="KW-1185">Reference proteome</keyword>
<evidence type="ECO:0000313" key="1">
    <source>
        <dbReference type="EMBL" id="CAG8596843.1"/>
    </source>
</evidence>
<name>A0A9N9CAW7_9GLOM</name>
<accession>A0A9N9CAW7</accession>
<protein>
    <submittedName>
        <fullName evidence="1">16324_t:CDS:1</fullName>
    </submittedName>
</protein>